<accession>A0A1F4TVQ6</accession>
<dbReference type="InterPro" id="IPR029014">
    <property type="entry name" value="NiFe-Hase_large"/>
</dbReference>
<dbReference type="PANTHER" id="PTHR43485">
    <property type="entry name" value="HYDROGENASE-4 COMPONENT G"/>
    <property type="match status" value="1"/>
</dbReference>
<sequence length="411" mass="46148">MSGPEDFKIPLGPQHPALKEPESFSIALKGEKILGVDIRLGYNHRGIEKACESKSYLQAVYLIERICGICSHTHSTCFVQGVEELAGLQVPKRATYIRMIIGELERVHSHLLWLGVAGHEIGFDTLLMYSWRDREVVMDILAMVTGNRVNYGINAIGGVRRDISQEQIKDILAALKTLRERTLYYIEIASKETTIIERLSGVGILLPADAIKLNAVGPTARASGVDIDIRRDDPYAAYSEVEFKVITDNHNDVYGRTVVRMKELLESYNIIEQALAKLPEGPIAVRAPRKVPAGEVLSRYEAPRGEDLHYIKANGTEFPERVKVRAPTLANVQAVKKMLEDRYLADLPIVVAAIDPCFSCTDRLIEVKDLDQGETKILDWQKLQQLSIKYNQQRGLDFTAAGKRLQRLMEK</sequence>
<dbReference type="GO" id="GO:0051287">
    <property type="term" value="F:NAD binding"/>
    <property type="evidence" value="ECO:0007669"/>
    <property type="project" value="InterPro"/>
</dbReference>
<dbReference type="InterPro" id="IPR001501">
    <property type="entry name" value="Ni-dep_hyd_lsu"/>
</dbReference>
<feature type="binding site" evidence="2">
    <location>
        <position position="70"/>
    </location>
    <ligand>
        <name>Ni(2+)</name>
        <dbReference type="ChEBI" id="CHEBI:49786"/>
    </ligand>
</feature>
<dbReference type="STRING" id="1802583.A2311_02085"/>
<feature type="binding site" evidence="2">
    <location>
        <position position="48"/>
    </location>
    <ligand>
        <name>Mg(2+)</name>
        <dbReference type="ChEBI" id="CHEBI:18420"/>
    </ligand>
</feature>
<feature type="domain" description="NADH-quinone oxidoreductase subunit D" evidence="3">
    <location>
        <begin position="121"/>
        <end position="289"/>
    </location>
</feature>
<name>A0A1F4TVQ6_UNCSA</name>
<dbReference type="EMBL" id="MEUF01000005">
    <property type="protein sequence ID" value="OGC36805.1"/>
    <property type="molecule type" value="Genomic_DNA"/>
</dbReference>
<dbReference type="Pfam" id="PF00374">
    <property type="entry name" value="NiFeSe_Hases"/>
    <property type="match status" value="1"/>
</dbReference>
<keyword evidence="1" id="KW-0560">Oxidoreductase</keyword>
<dbReference type="PROSITE" id="PS00507">
    <property type="entry name" value="NI_HGENASE_L_1"/>
    <property type="match status" value="1"/>
</dbReference>
<organism evidence="4 5">
    <name type="scientific">candidate division WOR-1 bacterium RIFOXYB2_FULL_48_7</name>
    <dbReference type="NCBI Taxonomy" id="1802583"/>
    <lineage>
        <taxon>Bacteria</taxon>
        <taxon>Bacillati</taxon>
        <taxon>Saganbacteria</taxon>
    </lineage>
</organism>
<keyword evidence="2" id="KW-0460">Magnesium</keyword>
<evidence type="ECO:0000259" key="3">
    <source>
        <dbReference type="Pfam" id="PF00346"/>
    </source>
</evidence>
<dbReference type="GO" id="GO:0048038">
    <property type="term" value="F:quinone binding"/>
    <property type="evidence" value="ECO:0007669"/>
    <property type="project" value="InterPro"/>
</dbReference>
<reference evidence="4 5" key="1">
    <citation type="journal article" date="2016" name="Nat. Commun.">
        <title>Thousands of microbial genomes shed light on interconnected biogeochemical processes in an aquifer system.</title>
        <authorList>
            <person name="Anantharaman K."/>
            <person name="Brown C.T."/>
            <person name="Hug L.A."/>
            <person name="Sharon I."/>
            <person name="Castelle C.J."/>
            <person name="Probst A.J."/>
            <person name="Thomas B.C."/>
            <person name="Singh A."/>
            <person name="Wilkins M.J."/>
            <person name="Karaoz U."/>
            <person name="Brodie E.L."/>
            <person name="Williams K.H."/>
            <person name="Hubbard S.S."/>
            <person name="Banfield J.F."/>
        </authorList>
    </citation>
    <scope>NUCLEOTIDE SEQUENCE [LARGE SCALE GENOMIC DNA]</scope>
</reference>
<comment type="caution">
    <text evidence="4">The sequence shown here is derived from an EMBL/GenBank/DDBJ whole genome shotgun (WGS) entry which is preliminary data.</text>
</comment>
<gene>
    <name evidence="4" type="ORF">A2311_02085</name>
</gene>
<dbReference type="Proteomes" id="UP000178951">
    <property type="component" value="Unassembled WGS sequence"/>
</dbReference>
<evidence type="ECO:0000256" key="1">
    <source>
        <dbReference type="ARBA" id="ARBA00023002"/>
    </source>
</evidence>
<protein>
    <submittedName>
        <fullName evidence="4">NADH dehydrogenase</fullName>
    </submittedName>
</protein>
<dbReference type="Gene3D" id="1.10.645.10">
    <property type="entry name" value="Cytochrome-c3 Hydrogenase, chain B"/>
    <property type="match status" value="1"/>
</dbReference>
<proteinExistence type="predicted"/>
<comment type="cofactor">
    <cofactor evidence="2">
        <name>Fe cation</name>
        <dbReference type="ChEBI" id="CHEBI:24875"/>
    </cofactor>
</comment>
<evidence type="ECO:0000313" key="5">
    <source>
        <dbReference type="Proteomes" id="UP000178951"/>
    </source>
</evidence>
<dbReference type="GO" id="GO:0016151">
    <property type="term" value="F:nickel cation binding"/>
    <property type="evidence" value="ECO:0007669"/>
    <property type="project" value="InterPro"/>
</dbReference>
<dbReference type="InterPro" id="IPR001135">
    <property type="entry name" value="NADH_Q_OxRdtase_suD"/>
</dbReference>
<dbReference type="Pfam" id="PF00346">
    <property type="entry name" value="Complex1_49kDa"/>
    <property type="match status" value="2"/>
</dbReference>
<feature type="binding site" evidence="2">
    <location>
        <position position="360"/>
    </location>
    <ligand>
        <name>Fe cation</name>
        <dbReference type="ChEBI" id="CHEBI:24875"/>
    </ligand>
</feature>
<evidence type="ECO:0000256" key="2">
    <source>
        <dbReference type="PIRSR" id="PIRSR601501-1"/>
    </source>
</evidence>
<evidence type="ECO:0000313" key="4">
    <source>
        <dbReference type="EMBL" id="OGC36805.1"/>
    </source>
</evidence>
<feature type="binding site" evidence="2">
    <location>
        <position position="357"/>
    </location>
    <ligand>
        <name>Ni(2+)</name>
        <dbReference type="ChEBI" id="CHEBI:49786"/>
    </ligand>
</feature>
<feature type="binding site" evidence="2">
    <location>
        <position position="67"/>
    </location>
    <ligand>
        <name>Ni(2+)</name>
        <dbReference type="ChEBI" id="CHEBI:49786"/>
    </ligand>
</feature>
<keyword evidence="2" id="KW-0533">Nickel</keyword>
<keyword evidence="2" id="KW-0408">Iron</keyword>
<dbReference type="SUPFAM" id="SSF56762">
    <property type="entry name" value="HydB/Nqo4-like"/>
    <property type="match status" value="1"/>
</dbReference>
<comment type="cofactor">
    <cofactor evidence="2">
        <name>Ni(2+)</name>
        <dbReference type="ChEBI" id="CHEBI:49786"/>
    </cofactor>
</comment>
<dbReference type="AlphaFoldDB" id="A0A1F4TVQ6"/>
<dbReference type="GO" id="GO:0008901">
    <property type="term" value="F:ferredoxin hydrogenase activity"/>
    <property type="evidence" value="ECO:0007669"/>
    <property type="project" value="InterPro"/>
</dbReference>
<dbReference type="InterPro" id="IPR018194">
    <property type="entry name" value="Ni-dep_hyd_lsu_Ni_BS"/>
</dbReference>
<feature type="binding site" evidence="2">
    <location>
        <position position="324"/>
    </location>
    <ligand>
        <name>Mg(2+)</name>
        <dbReference type="ChEBI" id="CHEBI:18420"/>
    </ligand>
</feature>
<feature type="binding site" evidence="2">
    <location>
        <position position="70"/>
    </location>
    <ligand>
        <name>Fe cation</name>
        <dbReference type="ChEBI" id="CHEBI:24875"/>
    </ligand>
</feature>
<keyword evidence="2" id="KW-0479">Metal-binding</keyword>
<dbReference type="PANTHER" id="PTHR43485:SF1">
    <property type="entry name" value="FORMATE HYDROGENLYASE SUBUNIT 5-RELATED"/>
    <property type="match status" value="1"/>
</dbReference>
<dbReference type="GO" id="GO:0016651">
    <property type="term" value="F:oxidoreductase activity, acting on NAD(P)H"/>
    <property type="evidence" value="ECO:0007669"/>
    <property type="project" value="InterPro"/>
</dbReference>
<feature type="domain" description="NADH-quinone oxidoreductase subunit D" evidence="3">
    <location>
        <begin position="290"/>
        <end position="363"/>
    </location>
</feature>
<dbReference type="InterPro" id="IPR052197">
    <property type="entry name" value="ComplexI_49kDa-like"/>
</dbReference>